<feature type="region of interest" description="Disordered" evidence="1">
    <location>
        <begin position="442"/>
        <end position="464"/>
    </location>
</feature>
<name>A0AAD5XJ87_9FUNG</name>
<evidence type="ECO:0000256" key="1">
    <source>
        <dbReference type="SAM" id="MobiDB-lite"/>
    </source>
</evidence>
<organism evidence="2 3">
    <name type="scientific">Physocladia obscura</name>
    <dbReference type="NCBI Taxonomy" id="109957"/>
    <lineage>
        <taxon>Eukaryota</taxon>
        <taxon>Fungi</taxon>
        <taxon>Fungi incertae sedis</taxon>
        <taxon>Chytridiomycota</taxon>
        <taxon>Chytridiomycota incertae sedis</taxon>
        <taxon>Chytridiomycetes</taxon>
        <taxon>Chytridiales</taxon>
        <taxon>Chytriomycetaceae</taxon>
        <taxon>Physocladia</taxon>
    </lineage>
</organism>
<proteinExistence type="predicted"/>
<accession>A0AAD5XJ87</accession>
<reference evidence="2" key="1">
    <citation type="submission" date="2020-05" db="EMBL/GenBank/DDBJ databases">
        <title>Phylogenomic resolution of chytrid fungi.</title>
        <authorList>
            <person name="Stajich J.E."/>
            <person name="Amses K."/>
            <person name="Simmons R."/>
            <person name="Seto K."/>
            <person name="Myers J."/>
            <person name="Bonds A."/>
            <person name="Quandt C.A."/>
            <person name="Barry K."/>
            <person name="Liu P."/>
            <person name="Grigoriev I."/>
            <person name="Longcore J.E."/>
            <person name="James T.Y."/>
        </authorList>
    </citation>
    <scope>NUCLEOTIDE SEQUENCE</scope>
    <source>
        <strain evidence="2">JEL0513</strain>
    </source>
</reference>
<dbReference type="EMBL" id="JADGJH010000262">
    <property type="protein sequence ID" value="KAJ3132150.1"/>
    <property type="molecule type" value="Genomic_DNA"/>
</dbReference>
<protein>
    <submittedName>
        <fullName evidence="2">Uncharacterized protein</fullName>
    </submittedName>
</protein>
<feature type="compositionally biased region" description="Low complexity" evidence="1">
    <location>
        <begin position="42"/>
        <end position="54"/>
    </location>
</feature>
<dbReference type="AlphaFoldDB" id="A0AAD5XJ87"/>
<comment type="caution">
    <text evidence="2">The sequence shown here is derived from an EMBL/GenBank/DDBJ whole genome shotgun (WGS) entry which is preliminary data.</text>
</comment>
<sequence>MAFLYSANASPKLEQQQKSPFLSVATSTMSAKLANDIISVSSSPAAHPSSPVPSQHGISPPHTTSCSPVFVSSSPATTESNNIAANQQTPKQKLALEIANVLKKRLLYAAFKVKQGWENESIDRVVELTNEKFEKISPATKQKTVLMETTTAKKNVNGSSGHVLGVAVKRKLSGVSNGKEGINASVVPKEGESALHAAKKARNTSFENIDESARVIGTRGKSKSLTLNEDVLQGKVGLKARIGHTKVKQSVSPQISSDNLTGIATVPSSGVSATFINPALTTANSFEPKSAATAPMAKPSVLKPKFDFVQTNIVPSHIPISSPPLRTMPSLPLREQYSQQVSRPAYSSYPSDNFRPYYPSYPQSYLTYAYPPTASAYRPLSAPSPMQNYPPSNYSYPLQQPQHATYVPLNLTEQPPNSQYLQYRPQYQPLEHNYHAPYSAEYPHQLSRPTGYQVNGKVSGNQIPLPHLYSQQQQLPGQDMYAKNNGQHEKQ</sequence>
<keyword evidence="3" id="KW-1185">Reference proteome</keyword>
<evidence type="ECO:0000313" key="3">
    <source>
        <dbReference type="Proteomes" id="UP001211907"/>
    </source>
</evidence>
<feature type="region of interest" description="Disordered" evidence="1">
    <location>
        <begin position="42"/>
        <end position="87"/>
    </location>
</feature>
<feature type="compositionally biased region" description="Polar residues" evidence="1">
    <location>
        <begin position="447"/>
        <end position="462"/>
    </location>
</feature>
<gene>
    <name evidence="2" type="ORF">HK100_005618</name>
</gene>
<evidence type="ECO:0000313" key="2">
    <source>
        <dbReference type="EMBL" id="KAJ3132150.1"/>
    </source>
</evidence>
<feature type="compositionally biased region" description="Polar residues" evidence="1">
    <location>
        <begin position="61"/>
        <end position="87"/>
    </location>
</feature>
<dbReference type="Proteomes" id="UP001211907">
    <property type="component" value="Unassembled WGS sequence"/>
</dbReference>